<dbReference type="Gene3D" id="3.30.450.40">
    <property type="match status" value="2"/>
</dbReference>
<keyword evidence="4" id="KW-0614">Plasmid</keyword>
<sequence length="630" mass="67510">MAESGRAVPLSRLEDEGRVGALRETGLSAASDAGMERFARLAAELVGVPVALVSLVEPARQVFPGMVGLADPWAESRQTPLTHSLCQHVVAEEKPLVLTDAREDARTCASLAIPDLGVVGYAGMPLTDGDGHVLGSLCAIDTEPRHWTQQELVLLEDLAAACSAELRLRIVSHQREYAYGEAAASARRYRSALDRSQLLLSAAAALADTTTLAEVRQTVRDLVTSDLKPVYVGLVLVEKPGTGRLRRLVDETGSAPMEHEHETYDLNSGWPTARAARENRTITVTDEAELRRDYAPEAVAAFHSLGLSSAVCVPLPGTVIPLGTLVLGWDEAHEIDIVEQALLAALAGYTARAVERALFVENRVTTARQMQEAMLTDLPKIEGVELAALYRPAAETDLVGGDWYDAYPLPSADQGGEDSSAPDVLAFSIGDITGHDLRAATLMGQVRSMLRQADLDHPGAGPARALAAFEHANTRLDIGASGTLVHAHLRPCAAPQEAIWELTWTNAGHPPPLIAIPGTPARRLHKRGMLVFPGLAGPERMENRITLPPGSALLLYTDGLIERTGQTMTEAIDLAAQLLTDHTRRPLSELLDVIIDQVPAPDPGDDIALLALRIPATSQHRTTQATTAQQ</sequence>
<accession>A0A7H8N197</accession>
<evidence type="ECO:0000259" key="2">
    <source>
        <dbReference type="SMART" id="SM00065"/>
    </source>
</evidence>
<dbReference type="InterPro" id="IPR052016">
    <property type="entry name" value="Bact_Sigma-Reg"/>
</dbReference>
<dbReference type="GeneID" id="87636809"/>
<evidence type="ECO:0000259" key="3">
    <source>
        <dbReference type="SMART" id="SM00331"/>
    </source>
</evidence>
<proteinExistence type="predicted"/>
<dbReference type="InterPro" id="IPR029016">
    <property type="entry name" value="GAF-like_dom_sf"/>
</dbReference>
<dbReference type="Pfam" id="PF07228">
    <property type="entry name" value="SpoIIE"/>
    <property type="match status" value="1"/>
</dbReference>
<dbReference type="EMBL" id="CP054927">
    <property type="protein sequence ID" value="QKW48119.1"/>
    <property type="molecule type" value="Genomic_DNA"/>
</dbReference>
<dbReference type="Pfam" id="PF13185">
    <property type="entry name" value="GAF_2"/>
    <property type="match status" value="1"/>
</dbReference>
<keyword evidence="1" id="KW-0378">Hydrolase</keyword>
<dbReference type="RefSeq" id="WP_176145963.1">
    <property type="nucleotide sequence ID" value="NZ_CP054927.1"/>
</dbReference>
<protein>
    <submittedName>
        <fullName evidence="4">SpoIIE family protein phosphatase</fullName>
    </submittedName>
</protein>
<geneLocation type="plasmid" evidence="4 5">
    <name>unnamed1</name>
</geneLocation>
<feature type="domain" description="GAF" evidence="2">
    <location>
        <begin position="211"/>
        <end position="364"/>
    </location>
</feature>
<dbReference type="InterPro" id="IPR001932">
    <property type="entry name" value="PPM-type_phosphatase-like_dom"/>
</dbReference>
<organism evidence="4 5">
    <name type="scientific">Streptomyces microflavus</name>
    <name type="common">Streptomyces lipmanii</name>
    <dbReference type="NCBI Taxonomy" id="1919"/>
    <lineage>
        <taxon>Bacteria</taxon>
        <taxon>Bacillati</taxon>
        <taxon>Actinomycetota</taxon>
        <taxon>Actinomycetes</taxon>
        <taxon>Kitasatosporales</taxon>
        <taxon>Streptomycetaceae</taxon>
        <taxon>Streptomyces</taxon>
    </lineage>
</organism>
<feature type="domain" description="GAF" evidence="2">
    <location>
        <begin position="30"/>
        <end position="176"/>
    </location>
</feature>
<dbReference type="PANTHER" id="PTHR43156">
    <property type="entry name" value="STAGE II SPORULATION PROTEIN E-RELATED"/>
    <property type="match status" value="1"/>
</dbReference>
<evidence type="ECO:0000313" key="5">
    <source>
        <dbReference type="Proteomes" id="UP000509345"/>
    </source>
</evidence>
<dbReference type="AlphaFoldDB" id="A0A7H8N197"/>
<dbReference type="Pfam" id="PF01590">
    <property type="entry name" value="GAF"/>
    <property type="match status" value="1"/>
</dbReference>
<dbReference type="InterPro" id="IPR036457">
    <property type="entry name" value="PPM-type-like_dom_sf"/>
</dbReference>
<evidence type="ECO:0000313" key="4">
    <source>
        <dbReference type="EMBL" id="QKW48119.1"/>
    </source>
</evidence>
<reference evidence="4 5" key="1">
    <citation type="submission" date="2020-06" db="EMBL/GenBank/DDBJ databases">
        <title>Genome mining for natural products.</title>
        <authorList>
            <person name="Zhang B."/>
            <person name="Shi J."/>
            <person name="Ge H."/>
        </authorList>
    </citation>
    <scope>NUCLEOTIDE SEQUENCE [LARGE SCALE GENOMIC DNA]</scope>
    <source>
        <strain evidence="4 5">NA06532</strain>
        <plasmid evidence="4 5">unnamed1</plasmid>
    </source>
</reference>
<dbReference type="InterPro" id="IPR003018">
    <property type="entry name" value="GAF"/>
</dbReference>
<gene>
    <name evidence="4" type="ORF">HUT09_36745</name>
</gene>
<dbReference type="Gene3D" id="3.60.40.10">
    <property type="entry name" value="PPM-type phosphatase domain"/>
    <property type="match status" value="1"/>
</dbReference>
<name>A0A7H8N197_STRMI</name>
<dbReference type="PANTHER" id="PTHR43156:SF2">
    <property type="entry name" value="STAGE II SPORULATION PROTEIN E"/>
    <property type="match status" value="1"/>
</dbReference>
<dbReference type="SUPFAM" id="SSF55781">
    <property type="entry name" value="GAF domain-like"/>
    <property type="match status" value="2"/>
</dbReference>
<dbReference type="SMART" id="SM00065">
    <property type="entry name" value="GAF"/>
    <property type="match status" value="2"/>
</dbReference>
<feature type="domain" description="PPM-type phosphatase" evidence="3">
    <location>
        <begin position="384"/>
        <end position="614"/>
    </location>
</feature>
<evidence type="ECO:0000256" key="1">
    <source>
        <dbReference type="ARBA" id="ARBA00022801"/>
    </source>
</evidence>
<dbReference type="GO" id="GO:0016791">
    <property type="term" value="F:phosphatase activity"/>
    <property type="evidence" value="ECO:0007669"/>
    <property type="project" value="TreeGrafter"/>
</dbReference>
<dbReference type="SMART" id="SM00331">
    <property type="entry name" value="PP2C_SIG"/>
    <property type="match status" value="1"/>
</dbReference>
<dbReference type="Proteomes" id="UP000509345">
    <property type="component" value="Plasmid unnamed1"/>
</dbReference>